<organism evidence="2 3">
    <name type="scientific">Acrocarpospora macrocephala</name>
    <dbReference type="NCBI Taxonomy" id="150177"/>
    <lineage>
        <taxon>Bacteria</taxon>
        <taxon>Bacillati</taxon>
        <taxon>Actinomycetota</taxon>
        <taxon>Actinomycetes</taxon>
        <taxon>Streptosporangiales</taxon>
        <taxon>Streptosporangiaceae</taxon>
        <taxon>Acrocarpospora</taxon>
    </lineage>
</organism>
<accession>A0A5M3WQN7</accession>
<evidence type="ECO:0000256" key="1">
    <source>
        <dbReference type="SAM" id="MobiDB-lite"/>
    </source>
</evidence>
<dbReference type="AlphaFoldDB" id="A0A5M3WQN7"/>
<dbReference type="Proteomes" id="UP000331127">
    <property type="component" value="Unassembled WGS sequence"/>
</dbReference>
<keyword evidence="3" id="KW-1185">Reference proteome</keyword>
<dbReference type="EMBL" id="BLAE01000022">
    <property type="protein sequence ID" value="GES10462.1"/>
    <property type="molecule type" value="Genomic_DNA"/>
</dbReference>
<feature type="region of interest" description="Disordered" evidence="1">
    <location>
        <begin position="40"/>
        <end position="65"/>
    </location>
</feature>
<evidence type="ECO:0000313" key="3">
    <source>
        <dbReference type="Proteomes" id="UP000331127"/>
    </source>
</evidence>
<dbReference type="RefSeq" id="WP_218041184.1">
    <property type="nucleotide sequence ID" value="NZ_BAAAHL010000010.1"/>
</dbReference>
<name>A0A5M3WQN7_9ACTN</name>
<sequence length="65" mass="6814">MTADHQVQQTRFGGGTPAVTANFGDQEYQGLPGGCADARLRGDSTPRQLCPGNKPRATVNPSLSL</sequence>
<protein>
    <submittedName>
        <fullName evidence="2">Uncharacterized protein</fullName>
    </submittedName>
</protein>
<feature type="region of interest" description="Disordered" evidence="1">
    <location>
        <begin position="1"/>
        <end position="25"/>
    </location>
</feature>
<feature type="compositionally biased region" description="Polar residues" evidence="1">
    <location>
        <begin position="1"/>
        <end position="11"/>
    </location>
</feature>
<proteinExistence type="predicted"/>
<reference evidence="2 3" key="1">
    <citation type="submission" date="2019-10" db="EMBL/GenBank/DDBJ databases">
        <title>Whole genome shotgun sequence of Acrocarpospora macrocephala NBRC 16266.</title>
        <authorList>
            <person name="Ichikawa N."/>
            <person name="Kimura A."/>
            <person name="Kitahashi Y."/>
            <person name="Komaki H."/>
            <person name="Oguchi A."/>
        </authorList>
    </citation>
    <scope>NUCLEOTIDE SEQUENCE [LARGE SCALE GENOMIC DNA]</scope>
    <source>
        <strain evidence="2 3">NBRC 16266</strain>
    </source>
</reference>
<comment type="caution">
    <text evidence="2">The sequence shown here is derived from an EMBL/GenBank/DDBJ whole genome shotgun (WGS) entry which is preliminary data.</text>
</comment>
<gene>
    <name evidence="2" type="ORF">Amac_040590</name>
</gene>
<evidence type="ECO:0000313" key="2">
    <source>
        <dbReference type="EMBL" id="GES10462.1"/>
    </source>
</evidence>